<keyword evidence="2" id="KW-1185">Reference proteome</keyword>
<name>A0A1W6DX58_9CAUD</name>
<dbReference type="EMBL" id="KY629563">
    <property type="protein sequence ID" value="ARK07485.1"/>
    <property type="molecule type" value="Genomic_DNA"/>
</dbReference>
<accession>A0A1W6DX58</accession>
<sequence length="94" mass="10485">MSMKWKTPKDPDEILDYVVDYSSRMVPGDRIASIMEVSVVDGSVHIDSYSFTDNRLTVWLSGGTEGEACPILFRVTTEGGRLLDQTVTVKIKTK</sequence>
<proteinExistence type="predicted"/>
<gene>
    <name evidence="1" type="ORF">LAV_00109</name>
</gene>
<dbReference type="Pfam" id="PF23148">
    <property type="entry name" value="Gp77"/>
    <property type="match status" value="1"/>
</dbReference>
<organism evidence="1 2">
    <name type="scientific">Sphingobium phage Lacusarx</name>
    <dbReference type="NCBI Taxonomy" id="1980139"/>
    <lineage>
        <taxon>Viruses</taxon>
        <taxon>Duplodnaviria</taxon>
        <taxon>Heunggongvirae</taxon>
        <taxon>Uroviricota</taxon>
        <taxon>Caudoviricetes</taxon>
        <taxon>Lacusarxvirus</taxon>
        <taxon>Lacusarxvirus lacusarx</taxon>
    </lineage>
</organism>
<dbReference type="Proteomes" id="UP000223906">
    <property type="component" value="Segment"/>
</dbReference>
<protein>
    <submittedName>
        <fullName evidence="1">Uncharacterized protein</fullName>
    </submittedName>
</protein>
<evidence type="ECO:0000313" key="2">
    <source>
        <dbReference type="Proteomes" id="UP000223906"/>
    </source>
</evidence>
<reference evidence="1 2" key="1">
    <citation type="submission" date="2017-02" db="EMBL/GenBank/DDBJ databases">
        <title>The first characterized phage against a member of the ecologically important #sphingomonads reveals high dissimilarity against all other known phages.</title>
        <authorList>
            <person name="Nielsen T.K."/>
            <person name="Carstens A.B."/>
            <person name="Kot W."/>
            <person name="Lametsch R."/>
            <person name="Neve H."/>
            <person name="Hansen L.H."/>
        </authorList>
    </citation>
    <scope>NUCLEOTIDE SEQUENCE [LARGE SCALE GENOMIC DNA]</scope>
</reference>
<dbReference type="InterPro" id="IPR056928">
    <property type="entry name" value="Gp77-like"/>
</dbReference>
<evidence type="ECO:0000313" key="1">
    <source>
        <dbReference type="EMBL" id="ARK07485.1"/>
    </source>
</evidence>
<dbReference type="OrthoDB" id="27598at10239"/>